<dbReference type="Gene3D" id="1.10.8.850">
    <property type="entry name" value="Histone-lysine N methyltransferase , C-terminal domain-like"/>
    <property type="match status" value="1"/>
</dbReference>
<dbReference type="Gene3D" id="2.170.270.10">
    <property type="entry name" value="SET domain"/>
    <property type="match status" value="1"/>
</dbReference>
<dbReference type="InterPro" id="IPR001214">
    <property type="entry name" value="SET_dom"/>
</dbReference>
<dbReference type="GO" id="GO:0005694">
    <property type="term" value="C:chromosome"/>
    <property type="evidence" value="ECO:0007669"/>
    <property type="project" value="UniProtKB-SubCell"/>
</dbReference>
<dbReference type="InterPro" id="IPR018848">
    <property type="entry name" value="WIYLD_domain"/>
</dbReference>
<keyword evidence="4" id="KW-0808">Transferase</keyword>
<dbReference type="Pfam" id="PF10440">
    <property type="entry name" value="WIYLD"/>
    <property type="match status" value="1"/>
</dbReference>
<dbReference type="OMA" id="INSERQP"/>
<reference evidence="11 12" key="1">
    <citation type="journal article" date="2013" name="Front. Plant Sci.">
        <title>The Reference Genome of the Halophytic Plant Eutrema salsugineum.</title>
        <authorList>
            <person name="Yang R."/>
            <person name="Jarvis D.E."/>
            <person name="Chen H."/>
            <person name="Beilstein M.A."/>
            <person name="Grimwood J."/>
            <person name="Jenkins J."/>
            <person name="Shu S."/>
            <person name="Prochnik S."/>
            <person name="Xin M."/>
            <person name="Ma C."/>
            <person name="Schmutz J."/>
            <person name="Wing R.A."/>
            <person name="Mitchell-Olds T."/>
            <person name="Schumaker K.S."/>
            <person name="Wang X."/>
        </authorList>
    </citation>
    <scope>NUCLEOTIDE SEQUENCE [LARGE SCALE GENOMIC DNA]</scope>
</reference>
<dbReference type="GO" id="GO:0008270">
    <property type="term" value="F:zinc ion binding"/>
    <property type="evidence" value="ECO:0007669"/>
    <property type="project" value="InterPro"/>
</dbReference>
<dbReference type="KEGG" id="eus:EUTSA_v10003157mg"/>
<feature type="compositionally biased region" description="Basic and acidic residues" evidence="9">
    <location>
        <begin position="82"/>
        <end position="97"/>
    </location>
</feature>
<dbReference type="eggNOG" id="KOG1082">
    <property type="taxonomic scope" value="Eukaryota"/>
</dbReference>
<dbReference type="InterPro" id="IPR046341">
    <property type="entry name" value="SET_dom_sf"/>
</dbReference>
<dbReference type="SMART" id="SM00468">
    <property type="entry name" value="PreSET"/>
    <property type="match status" value="1"/>
</dbReference>
<evidence type="ECO:0000256" key="8">
    <source>
        <dbReference type="ARBA" id="ARBA00023242"/>
    </source>
</evidence>
<dbReference type="Gramene" id="ESQ44607">
    <property type="protein sequence ID" value="ESQ44607"/>
    <property type="gene ID" value="EUTSA_v10003157mg"/>
</dbReference>
<dbReference type="Proteomes" id="UP000030689">
    <property type="component" value="Unassembled WGS sequence"/>
</dbReference>
<sequence>MAPSVHVKKAFKAMNALGIKDAQIKPVLKNLLNLYDKNWELIAEDNYRALADAIFDSQETQATEETKGNEKKPEEAEGSAPETDREKKKAPEVCKPNEDEDETDEPERPLKRLRRRGEDGSASALNSPDVGSPSLKEPTTVDGEAAPILLPYHPLPIENGPDAGALIIPKDEPSTDTPLSSIHPDSLDNGNSSLPMSEVEITNGQGEEIADTIDALPTTIEISSEHKLAATLTESSTLELASSDTGEVKINLSFAPATGRSNLHLPTMEELRRAMEEKCLRQYKILDPNFSVGRFMNDICSCYLELATKAENSAIQSPENLPFLTTNVDVLKKSAAAMAFTSNGCNDLATKARNSANQWQPENLAIVPMEVDVLKTSEATMAFTSEGSNDEGGGVGDSMGLVVVPECQISADEYRLISSIGDITLGKETVEIPWVNEVNSKVPPVFRYIAQSLVYLDAAVKFSIARIRDDQCCSTCCNDCLAPSMACKCAAALTYTVDGLLHENFLEECITEARDPQKHVVQYCRECPLEKAKKEEILKPCNGHLKRKAIKECWINCGCIKRCGNRVVQQGIHNKLQVFFTSNGRGWGLRTLEKLPKGAFVCEFAGEILTIPELYQRSSENFNSPVILDAHWGSEEASGDNKALCLDGTHYGNISRFINHRCSDANLIDIPVHVENADLHYYHLAFFTKREIDAMEELTWDYGVEFNDLVYPTLPFQCQCGSEFCRIIKPITKSKKGKKKRT</sequence>
<evidence type="ECO:0000259" key="10">
    <source>
        <dbReference type="PROSITE" id="PS50280"/>
    </source>
</evidence>
<dbReference type="PROSITE" id="PS50280">
    <property type="entry name" value="SET"/>
    <property type="match status" value="1"/>
</dbReference>
<protein>
    <recommendedName>
        <fullName evidence="10">SET domain-containing protein</fullName>
    </recommendedName>
</protein>
<proteinExistence type="predicted"/>
<dbReference type="EMBL" id="KI517441">
    <property type="protein sequence ID" value="ESQ44607.1"/>
    <property type="molecule type" value="Genomic_DNA"/>
</dbReference>
<dbReference type="SMART" id="SM00317">
    <property type="entry name" value="SET"/>
    <property type="match status" value="1"/>
</dbReference>
<dbReference type="SUPFAM" id="SSF82199">
    <property type="entry name" value="SET domain"/>
    <property type="match status" value="1"/>
</dbReference>
<dbReference type="AlphaFoldDB" id="V4LQ66"/>
<dbReference type="OrthoDB" id="308383at2759"/>
<dbReference type="PROSITE" id="PS51580">
    <property type="entry name" value="SAM_MT43_3"/>
    <property type="match status" value="1"/>
</dbReference>
<gene>
    <name evidence="11" type="ORF">EUTSA_v10003157mg</name>
</gene>
<dbReference type="STRING" id="72664.V4LQ66"/>
<dbReference type="PANTHER" id="PTHR46450:SF1">
    <property type="entry name" value="INACTIVE HISTONE-LYSINE N-METHYLTRANSFERASE SUVR1-RELATED"/>
    <property type="match status" value="1"/>
</dbReference>
<evidence type="ECO:0000256" key="7">
    <source>
        <dbReference type="ARBA" id="ARBA00022853"/>
    </source>
</evidence>
<feature type="region of interest" description="Disordered" evidence="9">
    <location>
        <begin position="60"/>
        <end position="140"/>
    </location>
</feature>
<dbReference type="GO" id="GO:0005634">
    <property type="term" value="C:nucleus"/>
    <property type="evidence" value="ECO:0007669"/>
    <property type="project" value="UniProtKB-SubCell"/>
</dbReference>
<keyword evidence="7" id="KW-0156">Chromatin regulator</keyword>
<dbReference type="InterPro" id="IPR007728">
    <property type="entry name" value="Pre-SET_dom"/>
</dbReference>
<dbReference type="GO" id="GO:0042054">
    <property type="term" value="F:histone methyltransferase activity"/>
    <property type="evidence" value="ECO:0007669"/>
    <property type="project" value="InterPro"/>
</dbReference>
<keyword evidence="5" id="KW-0479">Metal-binding</keyword>
<keyword evidence="8" id="KW-0539">Nucleus</keyword>
<feature type="domain" description="SET" evidence="10">
    <location>
        <begin position="574"/>
        <end position="703"/>
    </location>
</feature>
<organism evidence="11 12">
    <name type="scientific">Eutrema salsugineum</name>
    <name type="common">Saltwater cress</name>
    <name type="synonym">Sisymbrium salsugineum</name>
    <dbReference type="NCBI Taxonomy" id="72664"/>
    <lineage>
        <taxon>Eukaryota</taxon>
        <taxon>Viridiplantae</taxon>
        <taxon>Streptophyta</taxon>
        <taxon>Embryophyta</taxon>
        <taxon>Tracheophyta</taxon>
        <taxon>Spermatophyta</taxon>
        <taxon>Magnoliopsida</taxon>
        <taxon>eudicotyledons</taxon>
        <taxon>Gunneridae</taxon>
        <taxon>Pentapetalae</taxon>
        <taxon>rosids</taxon>
        <taxon>malvids</taxon>
        <taxon>Brassicales</taxon>
        <taxon>Brassicaceae</taxon>
        <taxon>Eutremeae</taxon>
        <taxon>Eutrema</taxon>
    </lineage>
</organism>
<evidence type="ECO:0000313" key="11">
    <source>
        <dbReference type="EMBL" id="ESQ44607.1"/>
    </source>
</evidence>
<accession>V4LQ66</accession>
<evidence type="ECO:0000256" key="4">
    <source>
        <dbReference type="ARBA" id="ARBA00022679"/>
    </source>
</evidence>
<keyword evidence="12" id="KW-1185">Reference proteome</keyword>
<evidence type="ECO:0000256" key="2">
    <source>
        <dbReference type="ARBA" id="ARBA00004286"/>
    </source>
</evidence>
<dbReference type="PANTHER" id="PTHR46450">
    <property type="entry name" value="INACTIVE HISTONE-LYSINE N-METHYLTRANSFERASE SUVR1-RELATED"/>
    <property type="match status" value="1"/>
</dbReference>
<evidence type="ECO:0000256" key="1">
    <source>
        <dbReference type="ARBA" id="ARBA00004123"/>
    </source>
</evidence>
<evidence type="ECO:0000256" key="5">
    <source>
        <dbReference type="ARBA" id="ARBA00022723"/>
    </source>
</evidence>
<dbReference type="InterPro" id="IPR025776">
    <property type="entry name" value="SUVR4/1/2"/>
</dbReference>
<keyword evidence="6" id="KW-0862">Zinc</keyword>
<feature type="region of interest" description="Disordered" evidence="9">
    <location>
        <begin position="161"/>
        <end position="194"/>
    </location>
</feature>
<evidence type="ECO:0000313" key="12">
    <source>
        <dbReference type="Proteomes" id="UP000030689"/>
    </source>
</evidence>
<dbReference type="FunFam" id="2.170.270.10:FF:000046">
    <property type="entry name" value="SET-domain containing protein lysine methyltransferase family protein"/>
    <property type="match status" value="1"/>
</dbReference>
<dbReference type="InterPro" id="IPR043017">
    <property type="entry name" value="WIYLD_dom_sf"/>
</dbReference>
<dbReference type="Pfam" id="PF00856">
    <property type="entry name" value="SET"/>
    <property type="match status" value="1"/>
</dbReference>
<name>V4LQ66_EUTSA</name>
<evidence type="ECO:0000256" key="3">
    <source>
        <dbReference type="ARBA" id="ARBA00022454"/>
    </source>
</evidence>
<evidence type="ECO:0000256" key="6">
    <source>
        <dbReference type="ARBA" id="ARBA00022833"/>
    </source>
</evidence>
<dbReference type="CDD" id="cd10538">
    <property type="entry name" value="SET_SETDB-like"/>
    <property type="match status" value="1"/>
</dbReference>
<keyword evidence="3" id="KW-0158">Chromosome</keyword>
<evidence type="ECO:0000256" key="9">
    <source>
        <dbReference type="SAM" id="MobiDB-lite"/>
    </source>
</evidence>
<feature type="compositionally biased region" description="Basic and acidic residues" evidence="9">
    <location>
        <begin position="64"/>
        <end position="75"/>
    </location>
</feature>
<comment type="subcellular location">
    <subcellularLocation>
        <location evidence="2">Chromosome</location>
    </subcellularLocation>
    <subcellularLocation>
        <location evidence="1">Nucleus</location>
    </subcellularLocation>
</comment>